<dbReference type="Proteomes" id="UP001419910">
    <property type="component" value="Unassembled WGS sequence"/>
</dbReference>
<name>A0ABU9Y3G7_9SPHN</name>
<dbReference type="EMBL" id="JBDIME010000008">
    <property type="protein sequence ID" value="MEN2790354.1"/>
    <property type="molecule type" value="Genomic_DNA"/>
</dbReference>
<accession>A0ABU9Y3G7</accession>
<evidence type="ECO:0000313" key="2">
    <source>
        <dbReference type="Proteomes" id="UP001419910"/>
    </source>
</evidence>
<gene>
    <name evidence="1" type="ORF">ABC974_12005</name>
</gene>
<keyword evidence="2" id="KW-1185">Reference proteome</keyword>
<proteinExistence type="predicted"/>
<comment type="caution">
    <text evidence="1">The sequence shown here is derived from an EMBL/GenBank/DDBJ whole genome shotgun (WGS) entry which is preliminary data.</text>
</comment>
<dbReference type="RefSeq" id="WP_343888968.1">
    <property type="nucleotide sequence ID" value="NZ_BAAAEH010000016.1"/>
</dbReference>
<reference evidence="1 2" key="1">
    <citation type="submission" date="2024-05" db="EMBL/GenBank/DDBJ databases">
        <authorList>
            <person name="Liu Q."/>
            <person name="Xin Y.-H."/>
        </authorList>
    </citation>
    <scope>NUCLEOTIDE SEQUENCE [LARGE SCALE GENOMIC DNA]</scope>
    <source>
        <strain evidence="1 2">CGMCC 1.10181</strain>
    </source>
</reference>
<organism evidence="1 2">
    <name type="scientific">Sphingomonas oligophenolica</name>
    <dbReference type="NCBI Taxonomy" id="301154"/>
    <lineage>
        <taxon>Bacteria</taxon>
        <taxon>Pseudomonadati</taxon>
        <taxon>Pseudomonadota</taxon>
        <taxon>Alphaproteobacteria</taxon>
        <taxon>Sphingomonadales</taxon>
        <taxon>Sphingomonadaceae</taxon>
        <taxon>Sphingomonas</taxon>
    </lineage>
</organism>
<evidence type="ECO:0008006" key="3">
    <source>
        <dbReference type="Google" id="ProtNLM"/>
    </source>
</evidence>
<sequence>MEAYMTMFQPVSHSADRVMEALVAGLELEFGTRGTEGLAQRFLAAEECDFHWDARDQERWLGSYESIDGQEFELDRVAVLGRIDGRWFVAEIIIDGEGCAHGMVGKRTFARPRSARRAFADRR</sequence>
<evidence type="ECO:0000313" key="1">
    <source>
        <dbReference type="EMBL" id="MEN2790354.1"/>
    </source>
</evidence>
<protein>
    <recommendedName>
        <fullName evidence="3">Nuclear transport factor 2 family protein</fullName>
    </recommendedName>
</protein>